<dbReference type="Gene3D" id="3.20.20.70">
    <property type="entry name" value="Aldolase class I"/>
    <property type="match status" value="1"/>
</dbReference>
<keyword evidence="5" id="KW-0560">Oxidoreductase</keyword>
<dbReference type="SUPFAM" id="SSF51395">
    <property type="entry name" value="FMN-linked oxidoreductases"/>
    <property type="match status" value="1"/>
</dbReference>
<dbReference type="AlphaFoldDB" id="A0AAF0YJ45"/>
<feature type="compositionally biased region" description="Basic and acidic residues" evidence="6">
    <location>
        <begin position="98"/>
        <end position="112"/>
    </location>
</feature>
<evidence type="ECO:0000313" key="8">
    <source>
        <dbReference type="EMBL" id="WOO85596.1"/>
    </source>
</evidence>
<feature type="compositionally biased region" description="Low complexity" evidence="6">
    <location>
        <begin position="113"/>
        <end position="141"/>
    </location>
</feature>
<dbReference type="PANTHER" id="PTHR43303:SF4">
    <property type="entry name" value="NADPH DEHYDROGENASE C23G7.10C-RELATED"/>
    <property type="match status" value="1"/>
</dbReference>
<dbReference type="GeneID" id="87812260"/>
<protein>
    <submittedName>
        <fullName evidence="8">NADPH dehydrogenasec</fullName>
    </submittedName>
</protein>
<dbReference type="Proteomes" id="UP000827549">
    <property type="component" value="Chromosome 7"/>
</dbReference>
<name>A0AAF0YJ45_9TREE</name>
<dbReference type="PANTHER" id="PTHR43303">
    <property type="entry name" value="NADPH DEHYDROGENASE C23G7.10C-RELATED"/>
    <property type="match status" value="1"/>
</dbReference>
<feature type="region of interest" description="Disordered" evidence="6">
    <location>
        <begin position="40"/>
        <end position="183"/>
    </location>
</feature>
<evidence type="ECO:0000259" key="7">
    <source>
        <dbReference type="Pfam" id="PF00724"/>
    </source>
</evidence>
<evidence type="ECO:0000256" key="6">
    <source>
        <dbReference type="SAM" id="MobiDB-lite"/>
    </source>
</evidence>
<keyword evidence="3" id="KW-0288">FMN</keyword>
<feature type="domain" description="NADH:flavin oxidoreductase/NADH oxidase N-terminal" evidence="7">
    <location>
        <begin position="390"/>
        <end position="726"/>
    </location>
</feature>
<feature type="region of interest" description="Disordered" evidence="6">
    <location>
        <begin position="209"/>
        <end position="324"/>
    </location>
</feature>
<evidence type="ECO:0000256" key="3">
    <source>
        <dbReference type="ARBA" id="ARBA00022643"/>
    </source>
</evidence>
<sequence>METPNTRSRRKRELELLGSQEETSTVVWGQDDELLREFMAESSDHAIPLPSPTQKPRPLRATSSTASAHPRKRPCRVSRAASNPPGHAHRNTPPVDDDQGKRLDALLDRFLDLSRPSSSSSASLSSRSTSSIPTSTSTSSAPRVVRQPMAERPTNAHRPTPLTATRSLSPTKAKAAATALPDRRTVSVDAVKPATAVVGTQARFRPPLLSSAASGARPQAVRSSPRRTAGLNPYASTSVSRGAAQPQTALPRVHISSGMPGRPGVKRSSVSPVKGQPPARIGLTTRQSGVKTAPTRQASAPPAPTTIRPVPEPHASSDGDTSIDSLDILFEGGGDEIENLLRATNPPRPFAPWKAPSADYHEFLPKQPTIGKALPVDDHPQNKTLPKLFEPLTIRDSSDYGKATDHHFVHHGSMAMRGWGNLMVEATAVVPEGRISPEDSGLWEDAQIPGFKRIVDYVHGLGGKIGIQLAHAGRKASTSTPWIYGEAVAKGYKGGEVILPENGGWPETVTAPSEVNFSPGFFPDPVAASLEYIENVKKAFIAAVGRAKKAGFDYIEIHGAHGYFMHEFFSPISNRRTDQYGGSFENRIRLALEVTKIVREAWEGPLFFRVSATDWLDDVLGEEKQDGEWKWWGKEQTTLLAKELQALGVDFLDVSTGGNDLRGKIKVGPDYQVPYARYIKDRVPGLLIGAVGLVTDSHQAENILERGDADVVLFGREVLRYVDFPLATAQALGVAAAPAVQYSAAWSRMLRAPKIAIPPA</sequence>
<proteinExistence type="predicted"/>
<dbReference type="GO" id="GO:0050661">
    <property type="term" value="F:NADP binding"/>
    <property type="evidence" value="ECO:0007669"/>
    <property type="project" value="InterPro"/>
</dbReference>
<keyword evidence="2" id="KW-0285">Flavoprotein</keyword>
<evidence type="ECO:0000313" key="9">
    <source>
        <dbReference type="Proteomes" id="UP000827549"/>
    </source>
</evidence>
<keyword evidence="4" id="KW-0521">NADP</keyword>
<dbReference type="GO" id="GO:0010181">
    <property type="term" value="F:FMN binding"/>
    <property type="evidence" value="ECO:0007669"/>
    <property type="project" value="InterPro"/>
</dbReference>
<feature type="compositionally biased region" description="Polar residues" evidence="6">
    <location>
        <begin position="284"/>
        <end position="298"/>
    </location>
</feature>
<dbReference type="EMBL" id="CP086720">
    <property type="protein sequence ID" value="WOO85596.1"/>
    <property type="molecule type" value="Genomic_DNA"/>
</dbReference>
<dbReference type="Pfam" id="PF00724">
    <property type="entry name" value="Oxidored_FMN"/>
    <property type="match status" value="1"/>
</dbReference>
<dbReference type="InterPro" id="IPR013785">
    <property type="entry name" value="Aldolase_TIM"/>
</dbReference>
<reference evidence="8" key="1">
    <citation type="submission" date="2023-10" db="EMBL/GenBank/DDBJ databases">
        <authorList>
            <person name="Noh H."/>
        </authorList>
    </citation>
    <scope>NUCLEOTIDE SEQUENCE</scope>
    <source>
        <strain evidence="8">DUCC4014</strain>
    </source>
</reference>
<organism evidence="8 9">
    <name type="scientific">Vanrija pseudolonga</name>
    <dbReference type="NCBI Taxonomy" id="143232"/>
    <lineage>
        <taxon>Eukaryota</taxon>
        <taxon>Fungi</taxon>
        <taxon>Dikarya</taxon>
        <taxon>Basidiomycota</taxon>
        <taxon>Agaricomycotina</taxon>
        <taxon>Tremellomycetes</taxon>
        <taxon>Trichosporonales</taxon>
        <taxon>Trichosporonaceae</taxon>
        <taxon>Vanrija</taxon>
    </lineage>
</organism>
<feature type="region of interest" description="Disordered" evidence="6">
    <location>
        <begin position="1"/>
        <end position="25"/>
    </location>
</feature>
<evidence type="ECO:0000256" key="1">
    <source>
        <dbReference type="ARBA" id="ARBA00001917"/>
    </source>
</evidence>
<keyword evidence="9" id="KW-1185">Reference proteome</keyword>
<evidence type="ECO:0000256" key="5">
    <source>
        <dbReference type="ARBA" id="ARBA00023002"/>
    </source>
</evidence>
<feature type="compositionally biased region" description="Low complexity" evidence="6">
    <location>
        <begin position="167"/>
        <end position="180"/>
    </location>
</feature>
<dbReference type="InterPro" id="IPR001155">
    <property type="entry name" value="OxRdtase_FMN_N"/>
</dbReference>
<gene>
    <name evidence="8" type="primary">SPBC23G7.10c_1</name>
    <name evidence="8" type="ORF">LOC62_07G009097</name>
</gene>
<evidence type="ECO:0000256" key="4">
    <source>
        <dbReference type="ARBA" id="ARBA00022857"/>
    </source>
</evidence>
<dbReference type="InterPro" id="IPR044152">
    <property type="entry name" value="YqjM-like"/>
</dbReference>
<dbReference type="GO" id="GO:0003959">
    <property type="term" value="F:NADPH dehydrogenase activity"/>
    <property type="evidence" value="ECO:0007669"/>
    <property type="project" value="InterPro"/>
</dbReference>
<dbReference type="CDD" id="cd02932">
    <property type="entry name" value="OYE_YqiM_FMN"/>
    <property type="match status" value="1"/>
</dbReference>
<dbReference type="RefSeq" id="XP_062631622.1">
    <property type="nucleotide sequence ID" value="XM_062775638.1"/>
</dbReference>
<accession>A0AAF0YJ45</accession>
<comment type="cofactor">
    <cofactor evidence="1">
        <name>FMN</name>
        <dbReference type="ChEBI" id="CHEBI:58210"/>
    </cofactor>
</comment>
<evidence type="ECO:0000256" key="2">
    <source>
        <dbReference type="ARBA" id="ARBA00022630"/>
    </source>
</evidence>
<feature type="compositionally biased region" description="Polar residues" evidence="6">
    <location>
        <begin position="234"/>
        <end position="248"/>
    </location>
</feature>